<evidence type="ECO:0000256" key="1">
    <source>
        <dbReference type="ARBA" id="ARBA00022908"/>
    </source>
</evidence>
<dbReference type="Gene3D" id="1.10.443.10">
    <property type="entry name" value="Intergrase catalytic core"/>
    <property type="match status" value="1"/>
</dbReference>
<dbReference type="PIRSF" id="PIRSF004576">
    <property type="entry name" value="Resolvase_Rsv"/>
    <property type="match status" value="1"/>
</dbReference>
<keyword evidence="2" id="KW-0233">DNA recombination</keyword>
<dbReference type="GO" id="GO:0006310">
    <property type="term" value="P:DNA recombination"/>
    <property type="evidence" value="ECO:0007669"/>
    <property type="project" value="UniProtKB-KW"/>
</dbReference>
<dbReference type="SUPFAM" id="SSF56349">
    <property type="entry name" value="DNA breaking-rejoining enzymes"/>
    <property type="match status" value="1"/>
</dbReference>
<dbReference type="InterPro" id="IPR011010">
    <property type="entry name" value="DNA_brk_join_enz"/>
</dbReference>
<proteinExistence type="predicted"/>
<evidence type="ECO:0000313" key="5">
    <source>
        <dbReference type="EMBL" id="PEH74437.1"/>
    </source>
</evidence>
<feature type="domain" description="Tyr recombinase" evidence="4">
    <location>
        <begin position="38"/>
        <end position="230"/>
    </location>
</feature>
<dbReference type="InterPro" id="IPR013762">
    <property type="entry name" value="Integrase-like_cat_sf"/>
</dbReference>
<dbReference type="EMBL" id="PDDV01000001">
    <property type="protein sequence ID" value="PEH74437.1"/>
    <property type="molecule type" value="Genomic_DNA"/>
</dbReference>
<dbReference type="OrthoDB" id="9801717at2"/>
<evidence type="ECO:0000256" key="2">
    <source>
        <dbReference type="ARBA" id="ARBA00023172"/>
    </source>
</evidence>
<comment type="caution">
    <text evidence="5">The sequence shown here is derived from an EMBL/GenBank/DDBJ whole genome shotgun (WGS) entry which is preliminary data.</text>
</comment>
<dbReference type="PROSITE" id="PS51898">
    <property type="entry name" value="TYR_RECOMBINASE"/>
    <property type="match status" value="1"/>
</dbReference>
<organism evidence="5 6">
    <name type="scientific">Edwardsiella tarda</name>
    <dbReference type="NCBI Taxonomy" id="636"/>
    <lineage>
        <taxon>Bacteria</taxon>
        <taxon>Pseudomonadati</taxon>
        <taxon>Pseudomonadota</taxon>
        <taxon>Gammaproteobacteria</taxon>
        <taxon>Enterobacterales</taxon>
        <taxon>Hafniaceae</taxon>
        <taxon>Edwardsiella</taxon>
    </lineage>
</organism>
<sequence length="254" mass="28906">MTLITRDTTAGPLLSPSGQSFDVAQAIALRRMAMSTSDQPAYLLAPEITVLLDHFQDLRKRMLFDFLWNTGARINEALSVTPREIVLDAVKPFVILRTLKQRNQTAGRRGRPGKDSPVKRTVPLLDPQFVRRLRDHLATFNRYVTRPVWEISDDTARNWLKEALQAATNEGVQFSIASITPHTFRHSFAMHLLYNRVHPKILQSFMGHRDYKSTEIYTRVFALDVAGQIGVRFGMNSDEARALLQLPSSTRFPC</sequence>
<dbReference type="Proteomes" id="UP000219788">
    <property type="component" value="Unassembled WGS sequence"/>
</dbReference>
<evidence type="ECO:0000313" key="6">
    <source>
        <dbReference type="Proteomes" id="UP000219788"/>
    </source>
</evidence>
<feature type="active site" description="O-(3'-phospho-DNA)-tyrosine intermediate" evidence="3">
    <location>
        <position position="217"/>
    </location>
</feature>
<protein>
    <submittedName>
        <fullName evidence="5">Resolvase</fullName>
    </submittedName>
</protein>
<gene>
    <name evidence="5" type="ORF">CRM76_00115</name>
</gene>
<dbReference type="InterPro" id="IPR002104">
    <property type="entry name" value="Integrase_catalytic"/>
</dbReference>
<dbReference type="InterPro" id="IPR050090">
    <property type="entry name" value="Tyrosine_recombinase_XerCD"/>
</dbReference>
<keyword evidence="1" id="KW-0229">DNA integration</keyword>
<dbReference type="PANTHER" id="PTHR30349">
    <property type="entry name" value="PHAGE INTEGRASE-RELATED"/>
    <property type="match status" value="1"/>
</dbReference>
<dbReference type="GO" id="GO:0003677">
    <property type="term" value="F:DNA binding"/>
    <property type="evidence" value="ECO:0007669"/>
    <property type="project" value="InterPro"/>
</dbReference>
<dbReference type="PANTHER" id="PTHR30349:SF90">
    <property type="entry name" value="TYROSINE RECOMBINASE XERD"/>
    <property type="match status" value="1"/>
</dbReference>
<evidence type="ECO:0000259" key="4">
    <source>
        <dbReference type="PROSITE" id="PS51898"/>
    </source>
</evidence>
<dbReference type="AlphaFoldDB" id="A0A2A7U806"/>
<dbReference type="InterPro" id="IPR016423">
    <property type="entry name" value="Resolvase_Rsv"/>
</dbReference>
<dbReference type="Pfam" id="PF00589">
    <property type="entry name" value="Phage_integrase"/>
    <property type="match status" value="1"/>
</dbReference>
<evidence type="ECO:0000256" key="3">
    <source>
        <dbReference type="PIRSR" id="PIRSR004576-50"/>
    </source>
</evidence>
<name>A0A2A7U806_EDWTA</name>
<accession>A0A2A7U806</accession>
<reference evidence="6" key="1">
    <citation type="submission" date="2017-09" db="EMBL/GenBank/DDBJ databases">
        <title>FDA dAtabase for Regulatory Grade micrObial Sequences (FDA-ARGOS): Supporting development and validation of Infectious Disease Dx tests.</title>
        <authorList>
            <person name="Goldberg B."/>
            <person name="Campos J."/>
            <person name="Tallon L."/>
            <person name="Sadzewicz L."/>
            <person name="Ott S."/>
            <person name="Zhao X."/>
            <person name="Nagaraj S."/>
            <person name="Vavikolanu K."/>
            <person name="Aluvathingal J."/>
            <person name="Nadendla S."/>
            <person name="Geyer C."/>
            <person name="Sichtig H."/>
        </authorList>
    </citation>
    <scope>NUCLEOTIDE SEQUENCE [LARGE SCALE GENOMIC DNA]</scope>
    <source>
        <strain evidence="6">FDAARGOS_370</strain>
    </source>
</reference>
<dbReference type="GO" id="GO:0015074">
    <property type="term" value="P:DNA integration"/>
    <property type="evidence" value="ECO:0007669"/>
    <property type="project" value="UniProtKB-KW"/>
</dbReference>